<dbReference type="RefSeq" id="WP_110525145.1">
    <property type="nucleotide sequence ID" value="NZ_QKOE01000008.1"/>
</dbReference>
<dbReference type="GO" id="GO:0017004">
    <property type="term" value="P:cytochrome complex assembly"/>
    <property type="evidence" value="ECO:0007669"/>
    <property type="project" value="UniProtKB-KW"/>
</dbReference>
<keyword evidence="6 12" id="KW-1003">Cell membrane</keyword>
<dbReference type="NCBIfam" id="TIGR03141">
    <property type="entry name" value="cytochro_ccmD"/>
    <property type="match status" value="1"/>
</dbReference>
<organism evidence="13 14">
    <name type="scientific">Parazoarcus communis SWub3 = DSM 12120</name>
    <dbReference type="NCBI Taxonomy" id="1121029"/>
    <lineage>
        <taxon>Bacteria</taxon>
        <taxon>Pseudomonadati</taxon>
        <taxon>Pseudomonadota</taxon>
        <taxon>Betaproteobacteria</taxon>
        <taxon>Rhodocyclales</taxon>
        <taxon>Zoogloeaceae</taxon>
        <taxon>Parazoarcus</taxon>
    </lineage>
</organism>
<comment type="function">
    <text evidence="1 12">Required for the export of heme to the periplasm for the biogenesis of c-type cytochromes.</text>
</comment>
<dbReference type="GO" id="GO:0015886">
    <property type="term" value="P:heme transport"/>
    <property type="evidence" value="ECO:0007669"/>
    <property type="project" value="InterPro"/>
</dbReference>
<reference evidence="13 14" key="1">
    <citation type="submission" date="2018-06" db="EMBL/GenBank/DDBJ databases">
        <title>Azoarcus communis strain SWub3 genome.</title>
        <authorList>
            <person name="Zorraquino Salvo V."/>
            <person name="Toubiana D."/>
            <person name="Blumwald E."/>
        </authorList>
    </citation>
    <scope>NUCLEOTIDE SEQUENCE [LARGE SCALE GENOMIC DNA]</scope>
    <source>
        <strain evidence="13 14">SWub3</strain>
    </source>
</reference>
<keyword evidence="7 12" id="KW-0997">Cell inner membrane</keyword>
<dbReference type="GO" id="GO:0005886">
    <property type="term" value="C:plasma membrane"/>
    <property type="evidence" value="ECO:0007669"/>
    <property type="project" value="UniProtKB-SubCell"/>
</dbReference>
<dbReference type="Proteomes" id="UP000248259">
    <property type="component" value="Unassembled WGS sequence"/>
</dbReference>
<keyword evidence="10 12" id="KW-1133">Transmembrane helix</keyword>
<evidence type="ECO:0000256" key="10">
    <source>
        <dbReference type="ARBA" id="ARBA00022989"/>
    </source>
</evidence>
<evidence type="ECO:0000256" key="11">
    <source>
        <dbReference type="ARBA" id="ARBA00023136"/>
    </source>
</evidence>
<feature type="transmembrane region" description="Helical" evidence="12">
    <location>
        <begin position="12"/>
        <end position="38"/>
    </location>
</feature>
<evidence type="ECO:0000256" key="12">
    <source>
        <dbReference type="RuleBase" id="RU363101"/>
    </source>
</evidence>
<dbReference type="InterPro" id="IPR007078">
    <property type="entry name" value="Haem_export_protD_CcmD"/>
</dbReference>
<evidence type="ECO:0000256" key="2">
    <source>
        <dbReference type="ARBA" id="ARBA00004377"/>
    </source>
</evidence>
<sequence length="71" mass="8192">MQWESWSQFWHMGGAAVFVWGSYAVTFGLVVLELVLVAQRRKETLKRLLRWRRALGKDGSGRQSAPLESEQ</sequence>
<dbReference type="OrthoDB" id="9815607at2"/>
<keyword evidence="9 12" id="KW-0201">Cytochrome c-type biogenesis</keyword>
<evidence type="ECO:0000256" key="4">
    <source>
        <dbReference type="ARBA" id="ARBA00016461"/>
    </source>
</evidence>
<evidence type="ECO:0000256" key="1">
    <source>
        <dbReference type="ARBA" id="ARBA00002442"/>
    </source>
</evidence>
<dbReference type="EMBL" id="QKOE01000008">
    <property type="protein sequence ID" value="PZA16201.1"/>
    <property type="molecule type" value="Genomic_DNA"/>
</dbReference>
<evidence type="ECO:0000256" key="3">
    <source>
        <dbReference type="ARBA" id="ARBA00008741"/>
    </source>
</evidence>
<comment type="caution">
    <text evidence="13">The sequence shown here is derived from an EMBL/GenBank/DDBJ whole genome shotgun (WGS) entry which is preliminary data.</text>
</comment>
<evidence type="ECO:0000256" key="5">
    <source>
        <dbReference type="ARBA" id="ARBA00022448"/>
    </source>
</evidence>
<evidence type="ECO:0000313" key="13">
    <source>
        <dbReference type="EMBL" id="PZA16201.1"/>
    </source>
</evidence>
<dbReference type="Pfam" id="PF04995">
    <property type="entry name" value="CcmD"/>
    <property type="match status" value="1"/>
</dbReference>
<comment type="similarity">
    <text evidence="3 12">Belongs to the CcmD/CycX/HelD family.</text>
</comment>
<evidence type="ECO:0000256" key="8">
    <source>
        <dbReference type="ARBA" id="ARBA00022692"/>
    </source>
</evidence>
<gene>
    <name evidence="13" type="primary">ccmD</name>
    <name evidence="13" type="ORF">DNK49_12875</name>
</gene>
<accession>A0A323UVG5</accession>
<keyword evidence="5 12" id="KW-0813">Transport</keyword>
<comment type="subcellular location">
    <subcellularLocation>
        <location evidence="2 12">Cell inner membrane</location>
        <topology evidence="2 12">Single-pass membrane protein</topology>
    </subcellularLocation>
</comment>
<keyword evidence="11 12" id="KW-0472">Membrane</keyword>
<evidence type="ECO:0000313" key="14">
    <source>
        <dbReference type="Proteomes" id="UP000248259"/>
    </source>
</evidence>
<name>A0A323UVG5_9RHOO</name>
<evidence type="ECO:0000256" key="9">
    <source>
        <dbReference type="ARBA" id="ARBA00022748"/>
    </source>
</evidence>
<dbReference type="AlphaFoldDB" id="A0A323UVG5"/>
<keyword evidence="14" id="KW-1185">Reference proteome</keyword>
<protein>
    <recommendedName>
        <fullName evidence="4 12">Heme exporter protein D</fullName>
    </recommendedName>
</protein>
<keyword evidence="8 12" id="KW-0812">Transmembrane</keyword>
<evidence type="ECO:0000256" key="6">
    <source>
        <dbReference type="ARBA" id="ARBA00022475"/>
    </source>
</evidence>
<proteinExistence type="inferred from homology"/>
<evidence type="ECO:0000256" key="7">
    <source>
        <dbReference type="ARBA" id="ARBA00022519"/>
    </source>
</evidence>